<reference evidence="2" key="1">
    <citation type="submission" date="2022-08" db="EMBL/GenBank/DDBJ databases">
        <title>Genomic Encyclopedia of Type Strains, Phase III (KMG-III): the genomes of soil and plant-associated and newly described type strains.</title>
        <authorList>
            <person name="Whitman W."/>
        </authorList>
    </citation>
    <scope>NUCLEOTIDE SEQUENCE</scope>
    <source>
        <strain evidence="2">HMT 1</strain>
    </source>
</reference>
<protein>
    <submittedName>
        <fullName evidence="2">Sterol desaturase/sphingolipid hydroxylase (Fatty acid hydroxylase superfamily)</fullName>
    </submittedName>
</protein>
<evidence type="ECO:0000313" key="2">
    <source>
        <dbReference type="EMBL" id="MCS3903419.1"/>
    </source>
</evidence>
<name>A0AAE3HLP1_9GAMM</name>
<gene>
    <name evidence="2" type="ORF">J2T55_001440</name>
</gene>
<comment type="caution">
    <text evidence="2">The sequence shown here is derived from an EMBL/GenBank/DDBJ whole genome shotgun (WGS) entry which is preliminary data.</text>
</comment>
<evidence type="ECO:0000256" key="1">
    <source>
        <dbReference type="SAM" id="MobiDB-lite"/>
    </source>
</evidence>
<dbReference type="EMBL" id="JANUCT010000008">
    <property type="protein sequence ID" value="MCS3903419.1"/>
    <property type="molecule type" value="Genomic_DNA"/>
</dbReference>
<dbReference type="Proteomes" id="UP001204445">
    <property type="component" value="Unassembled WGS sequence"/>
</dbReference>
<dbReference type="AlphaFoldDB" id="A0AAE3HLP1"/>
<accession>A0AAE3HLP1</accession>
<feature type="region of interest" description="Disordered" evidence="1">
    <location>
        <begin position="1"/>
        <end position="21"/>
    </location>
</feature>
<sequence length="82" mass="9181">MPAGAASNRRCSGGRRGGRGHNLLLVGLDTPCLRRIEVTLGMHRVHHSVERIETDSNFGFNLPCWEWLFGTCRDQPRAGQDH</sequence>
<organism evidence="2 3">
    <name type="scientific">Methylohalomonas lacus</name>
    <dbReference type="NCBI Taxonomy" id="398773"/>
    <lineage>
        <taxon>Bacteria</taxon>
        <taxon>Pseudomonadati</taxon>
        <taxon>Pseudomonadota</taxon>
        <taxon>Gammaproteobacteria</taxon>
        <taxon>Methylohalomonadales</taxon>
        <taxon>Methylohalomonadaceae</taxon>
        <taxon>Methylohalomonas</taxon>
    </lineage>
</organism>
<keyword evidence="3" id="KW-1185">Reference proteome</keyword>
<evidence type="ECO:0000313" key="3">
    <source>
        <dbReference type="Proteomes" id="UP001204445"/>
    </source>
</evidence>
<proteinExistence type="predicted"/>